<evidence type="ECO:0000313" key="2">
    <source>
        <dbReference type="Proteomes" id="UP001235939"/>
    </source>
</evidence>
<dbReference type="EMBL" id="CP092877">
    <property type="protein sequence ID" value="UYV77193.1"/>
    <property type="molecule type" value="Genomic_DNA"/>
</dbReference>
<gene>
    <name evidence="1" type="ORF">LAZ67_15000072</name>
</gene>
<dbReference type="Proteomes" id="UP001235939">
    <property type="component" value="Chromosome 15"/>
</dbReference>
<name>A0ABY6L7R5_9ARAC</name>
<keyword evidence="2" id="KW-1185">Reference proteome</keyword>
<sequence>MKVLSTIYKWILCKPQTSLFSEEIKIQIIAGPDVLAQLPFSRRQTREVEYTHQIIGRTPDDHFWRRFVTVDKTWGHTRVQTGSGERASKKAKAVFTAGKVIAISFGIPKDNSN</sequence>
<evidence type="ECO:0000313" key="1">
    <source>
        <dbReference type="EMBL" id="UYV77193.1"/>
    </source>
</evidence>
<reference evidence="1 2" key="1">
    <citation type="submission" date="2022-01" db="EMBL/GenBank/DDBJ databases">
        <title>A chromosomal length assembly of Cordylochernes scorpioides.</title>
        <authorList>
            <person name="Zeh D."/>
            <person name="Zeh J."/>
        </authorList>
    </citation>
    <scope>NUCLEOTIDE SEQUENCE [LARGE SCALE GENOMIC DNA]</scope>
    <source>
        <strain evidence="1">IN4F17</strain>
        <tissue evidence="1">Whole Body</tissue>
    </source>
</reference>
<accession>A0ABY6L7R5</accession>
<organism evidence="1 2">
    <name type="scientific">Cordylochernes scorpioides</name>
    <dbReference type="NCBI Taxonomy" id="51811"/>
    <lineage>
        <taxon>Eukaryota</taxon>
        <taxon>Metazoa</taxon>
        <taxon>Ecdysozoa</taxon>
        <taxon>Arthropoda</taxon>
        <taxon>Chelicerata</taxon>
        <taxon>Arachnida</taxon>
        <taxon>Pseudoscorpiones</taxon>
        <taxon>Cheliferoidea</taxon>
        <taxon>Chernetidae</taxon>
        <taxon>Cordylochernes</taxon>
    </lineage>
</organism>
<proteinExistence type="predicted"/>
<protein>
    <submittedName>
        <fullName evidence="1">Uncharacterized protein</fullName>
    </submittedName>
</protein>